<evidence type="ECO:0000256" key="8">
    <source>
        <dbReference type="ARBA" id="ARBA00026232"/>
    </source>
</evidence>
<protein>
    <recommendedName>
        <fullName evidence="8">GDP-fucose protein O-fucosyltransferase 2</fullName>
    </recommendedName>
</protein>
<keyword evidence="3" id="KW-0808">Transferase</keyword>
<dbReference type="InterPro" id="IPR019378">
    <property type="entry name" value="GDP-Fuc_O-FucTrfase"/>
</dbReference>
<dbReference type="Proteomes" id="UP001178507">
    <property type="component" value="Unassembled WGS sequence"/>
</dbReference>
<dbReference type="GO" id="GO:0046922">
    <property type="term" value="F:peptide-O-fucosyltransferase activity"/>
    <property type="evidence" value="ECO:0007669"/>
    <property type="project" value="InterPro"/>
</dbReference>
<comment type="caution">
    <text evidence="9">The sequence shown here is derived from an EMBL/GenBank/DDBJ whole genome shotgun (WGS) entry which is preliminary data.</text>
</comment>
<comment type="pathway">
    <text evidence="2">Protein modification; protein glycosylation.</text>
</comment>
<dbReference type="Gene3D" id="3.40.50.11340">
    <property type="match status" value="1"/>
</dbReference>
<dbReference type="AlphaFoldDB" id="A0AA36I6I2"/>
<dbReference type="Gene3D" id="3.40.50.11350">
    <property type="match status" value="1"/>
</dbReference>
<comment type="subcellular location">
    <subcellularLocation>
        <location evidence="1">Endoplasmic reticulum</location>
    </subcellularLocation>
</comment>
<evidence type="ECO:0000313" key="9">
    <source>
        <dbReference type="EMBL" id="CAJ1381098.1"/>
    </source>
</evidence>
<name>A0AA36I6I2_9DINO</name>
<keyword evidence="4" id="KW-0256">Endoplasmic reticulum</keyword>
<dbReference type="Pfam" id="PF10250">
    <property type="entry name" value="O-FucT"/>
    <property type="match status" value="1"/>
</dbReference>
<dbReference type="InterPro" id="IPR045130">
    <property type="entry name" value="OFUT2-like"/>
</dbReference>
<evidence type="ECO:0000256" key="2">
    <source>
        <dbReference type="ARBA" id="ARBA00004922"/>
    </source>
</evidence>
<sequence length="515" mass="57010">MAGPCPEDATIHSCGEWCKAVHPGSRATMGGSPCARLSSQDLQRGMGPACTCYDSSYERELQSCRSQCPEAAEAMQPFTGEEELCFGSVGQDTCRADQLTSKSERFLLYDVKPGEGFNLQREVFPRVAWVVAQVNTALQKLCAGSGGASSTSSGCGRWSLVLPPWCRLAHWRSSSEEHVPWARFFDAEKLKSGNVTVLEFHEFVQKAGGPLVDLVVSTSTERLPAGKMRSKPRKSGGFYGFARTAESCFKPNGLKPPRQEWLPEEQRWRVTYSGNCAEGVAAIDHRCAVLADSSSRDWVDLVLVSMREGVRSVLLKAADSVGPPAKEEMDALGLRAAMVFARPLRDLGERYMREVLRGRPFLAVHIRRTDFLYAREKTTPKPEEIGNQLELAMADFKVDQVYVATDAVSEVREALKELRGKVLFLEDMPEVASEAGLLEGEVAAIEMWIAARAAAFLGTQESRFTMHIQQERAWLGQSFASSNRELCKAMARGRCYSPYFKAGGTAAENRREYWP</sequence>
<evidence type="ECO:0000256" key="6">
    <source>
        <dbReference type="ARBA" id="ARBA00023277"/>
    </source>
</evidence>
<proteinExistence type="inferred from homology"/>
<keyword evidence="10" id="KW-1185">Reference proteome</keyword>
<comment type="similarity">
    <text evidence="7">Belongs to the glycosyltransferase 68 family.</text>
</comment>
<dbReference type="PANTHER" id="PTHR13398:SF0">
    <property type="entry name" value="GDP-FUCOSE PROTEIN O-FUCOSYLTRANSFERASE 2"/>
    <property type="match status" value="1"/>
</dbReference>
<accession>A0AA36I6I2</accession>
<evidence type="ECO:0000313" key="10">
    <source>
        <dbReference type="Proteomes" id="UP001178507"/>
    </source>
</evidence>
<organism evidence="9 10">
    <name type="scientific">Effrenium voratum</name>
    <dbReference type="NCBI Taxonomy" id="2562239"/>
    <lineage>
        <taxon>Eukaryota</taxon>
        <taxon>Sar</taxon>
        <taxon>Alveolata</taxon>
        <taxon>Dinophyceae</taxon>
        <taxon>Suessiales</taxon>
        <taxon>Symbiodiniaceae</taxon>
        <taxon>Effrenium</taxon>
    </lineage>
</organism>
<evidence type="ECO:0000256" key="4">
    <source>
        <dbReference type="ARBA" id="ARBA00022824"/>
    </source>
</evidence>
<dbReference type="GO" id="GO:0005783">
    <property type="term" value="C:endoplasmic reticulum"/>
    <property type="evidence" value="ECO:0007669"/>
    <property type="project" value="UniProtKB-SubCell"/>
</dbReference>
<evidence type="ECO:0000256" key="1">
    <source>
        <dbReference type="ARBA" id="ARBA00004240"/>
    </source>
</evidence>
<dbReference type="GO" id="GO:0006004">
    <property type="term" value="P:fucose metabolic process"/>
    <property type="evidence" value="ECO:0007669"/>
    <property type="project" value="UniProtKB-KW"/>
</dbReference>
<evidence type="ECO:0000256" key="7">
    <source>
        <dbReference type="ARBA" id="ARBA00025803"/>
    </source>
</evidence>
<evidence type="ECO:0000256" key="3">
    <source>
        <dbReference type="ARBA" id="ARBA00022679"/>
    </source>
</evidence>
<dbReference type="PANTHER" id="PTHR13398">
    <property type="entry name" value="GDP-FUCOSE PROTEIN O-FUCOSYLTRANSFERASE 2"/>
    <property type="match status" value="1"/>
</dbReference>
<evidence type="ECO:0000256" key="5">
    <source>
        <dbReference type="ARBA" id="ARBA00023253"/>
    </source>
</evidence>
<keyword evidence="6" id="KW-0119">Carbohydrate metabolism</keyword>
<dbReference type="EMBL" id="CAUJNA010000779">
    <property type="protein sequence ID" value="CAJ1381098.1"/>
    <property type="molecule type" value="Genomic_DNA"/>
</dbReference>
<reference evidence="9" key="1">
    <citation type="submission" date="2023-08" db="EMBL/GenBank/DDBJ databases">
        <authorList>
            <person name="Chen Y."/>
            <person name="Shah S."/>
            <person name="Dougan E. K."/>
            <person name="Thang M."/>
            <person name="Chan C."/>
        </authorList>
    </citation>
    <scope>NUCLEOTIDE SEQUENCE</scope>
</reference>
<keyword evidence="5" id="KW-0294">Fucose metabolism</keyword>
<gene>
    <name evidence="9" type="ORF">EVOR1521_LOCUS8888</name>
</gene>